<dbReference type="RefSeq" id="XP_018330229.1">
    <property type="nucleotide sequence ID" value="XM_018474727.1"/>
</dbReference>
<evidence type="ECO:0000256" key="2">
    <source>
        <dbReference type="SAM" id="Phobius"/>
    </source>
</evidence>
<evidence type="ECO:0000256" key="1">
    <source>
        <dbReference type="SAM" id="MobiDB-lite"/>
    </source>
</evidence>
<reference evidence="4 5" key="1">
    <citation type="submission" date="2025-04" db="UniProtKB">
        <authorList>
            <consortium name="RefSeq"/>
        </authorList>
    </citation>
    <scope>IDENTIFICATION</scope>
    <source>
        <tissue evidence="4 5">Entire body</tissue>
    </source>
</reference>
<dbReference type="KEGG" id="apln:108740415"/>
<feature type="transmembrane region" description="Helical" evidence="2">
    <location>
        <begin position="17"/>
        <end position="39"/>
    </location>
</feature>
<keyword evidence="2" id="KW-0812">Transmembrane</keyword>
<dbReference type="OrthoDB" id="6021951at2759"/>
<accession>A0A1W4XCR9</accession>
<feature type="region of interest" description="Disordered" evidence="1">
    <location>
        <begin position="242"/>
        <end position="269"/>
    </location>
</feature>
<protein>
    <submittedName>
        <fullName evidence="4 5">Uncharacterized protein LOC108740415</fullName>
    </submittedName>
</protein>
<dbReference type="AlphaFoldDB" id="A0A1W4XCR9"/>
<keyword evidence="2" id="KW-0472">Membrane</keyword>
<gene>
    <name evidence="4 5" type="primary">LOC108740415</name>
</gene>
<feature type="compositionally biased region" description="Low complexity" evidence="1">
    <location>
        <begin position="251"/>
        <end position="260"/>
    </location>
</feature>
<name>A0A1W4XCR9_AGRPL</name>
<dbReference type="GeneID" id="108740415"/>
<sequence length="269" mass="31356">MAADVFNISKNKNFTDFSISFVDFPAFVYCLCVHLNVYCRNKTRNIKIKLNYCRIKGKRSIKSNWYGSDYMNDNELPHSSKSKDDKDKPKLRKPCRWDDKHLYLGPSFDDKSADYSPIVHFPTKCELLCHPRLMKRIGCKNQKPMRKCNCTNTDFCTTLTPHRPNRFGCRLQEDDICEEDEDEITSDEELWESRKVTIKTNRFGEGIDERCTAPLLFISTTSFDKREYTKSMELETIFEEKLGKSKSTEVTPEITASTTEEISEPPDED</sequence>
<keyword evidence="3" id="KW-1185">Reference proteome</keyword>
<evidence type="ECO:0000313" key="5">
    <source>
        <dbReference type="RefSeq" id="XP_018330229.1"/>
    </source>
</evidence>
<evidence type="ECO:0000313" key="3">
    <source>
        <dbReference type="Proteomes" id="UP000192223"/>
    </source>
</evidence>
<keyword evidence="2" id="KW-1133">Transmembrane helix</keyword>
<evidence type="ECO:0000313" key="4">
    <source>
        <dbReference type="RefSeq" id="XP_018330228.1"/>
    </source>
</evidence>
<dbReference type="RefSeq" id="XP_018330228.1">
    <property type="nucleotide sequence ID" value="XM_018474726.1"/>
</dbReference>
<dbReference type="Proteomes" id="UP000192223">
    <property type="component" value="Unplaced"/>
</dbReference>
<proteinExistence type="predicted"/>
<organism evidence="3 4">
    <name type="scientific">Agrilus planipennis</name>
    <name type="common">Emerald ash borer</name>
    <name type="synonym">Agrilus marcopoli</name>
    <dbReference type="NCBI Taxonomy" id="224129"/>
    <lineage>
        <taxon>Eukaryota</taxon>
        <taxon>Metazoa</taxon>
        <taxon>Ecdysozoa</taxon>
        <taxon>Arthropoda</taxon>
        <taxon>Hexapoda</taxon>
        <taxon>Insecta</taxon>
        <taxon>Pterygota</taxon>
        <taxon>Neoptera</taxon>
        <taxon>Endopterygota</taxon>
        <taxon>Coleoptera</taxon>
        <taxon>Polyphaga</taxon>
        <taxon>Elateriformia</taxon>
        <taxon>Buprestoidea</taxon>
        <taxon>Buprestidae</taxon>
        <taxon>Agrilinae</taxon>
        <taxon>Agrilus</taxon>
    </lineage>
</organism>